<proteinExistence type="predicted"/>
<keyword evidence="2" id="KW-1185">Reference proteome</keyword>
<accession>A0A3S0J3V0</accession>
<evidence type="ECO:0000313" key="2">
    <source>
        <dbReference type="Proteomes" id="UP000276349"/>
    </source>
</evidence>
<name>A0A3S0J3V0_9BACI</name>
<dbReference type="RefSeq" id="WP_126293906.1">
    <property type="nucleotide sequence ID" value="NZ_RXNR01000017.1"/>
</dbReference>
<dbReference type="AlphaFoldDB" id="A0A3S0J3V0"/>
<organism evidence="1 2">
    <name type="scientific">Lysinibacillus telephonicus</name>
    <dbReference type="NCBI Taxonomy" id="1714840"/>
    <lineage>
        <taxon>Bacteria</taxon>
        <taxon>Bacillati</taxon>
        <taxon>Bacillota</taxon>
        <taxon>Bacilli</taxon>
        <taxon>Bacillales</taxon>
        <taxon>Bacillaceae</taxon>
        <taxon>Lysinibacillus</taxon>
    </lineage>
</organism>
<dbReference type="EMBL" id="RXNR01000017">
    <property type="protein sequence ID" value="RTQ93674.1"/>
    <property type="molecule type" value="Genomic_DNA"/>
</dbReference>
<evidence type="ECO:0000313" key="1">
    <source>
        <dbReference type="EMBL" id="RTQ93674.1"/>
    </source>
</evidence>
<comment type="caution">
    <text evidence="1">The sequence shown here is derived from an EMBL/GenBank/DDBJ whole genome shotgun (WGS) entry which is preliminary data.</text>
</comment>
<protein>
    <submittedName>
        <fullName evidence="1">Uncharacterized protein</fullName>
    </submittedName>
</protein>
<dbReference type="Proteomes" id="UP000276349">
    <property type="component" value="Unassembled WGS sequence"/>
</dbReference>
<gene>
    <name evidence="1" type="ORF">EKG35_07920</name>
</gene>
<dbReference type="OrthoDB" id="2372078at2"/>
<reference evidence="1 2" key="1">
    <citation type="submission" date="2018-12" db="EMBL/GenBank/DDBJ databases">
        <authorList>
            <person name="Yu L."/>
        </authorList>
    </citation>
    <scope>NUCLEOTIDE SEQUENCE [LARGE SCALE GENOMIC DNA]</scope>
    <source>
        <strain evidence="1 2">S5H2222</strain>
    </source>
</reference>
<sequence>MSKSGTKKENLLSIFLKENPQLLSDALGFQVDNLVLEQRHAHRNIDIRAVDSKRRIPLLIEVQLTKANTAYLNRMLEMIERYNESVIVWIAKSFDEEILDELRKWFSLHQKEFVDFYALSLHEDTIAVLEKLNEMYRLDIYKNFYLLRELNPLLNTELVNHQIHPSHCGQINTIPSPPDFDRTEDVKRAMLQVLRSKIPYFLNFHYDKKTNRNDRILTCGAGKTGIIYRCSAQDVRNLAFVELYFDKAEKDWYESFKGIEKELVATIHKDLCFRKRRIGVYFKPEEGYEPTFEKIAEVFQKMIDGFSPFILGRKEIGMAVSEKYHEEYIMKKFVQVPIELQEQPFPTEESYRIEMEELSELLLTK</sequence>